<keyword evidence="3" id="KW-1185">Reference proteome</keyword>
<dbReference type="PANTHER" id="PTHR35563">
    <property type="entry name" value="BARREL METAL-DEPENDENT HYDROLASE, PUTATIVE (AFU_ORTHOLOGUE AFUA_1G16240)-RELATED"/>
    <property type="match status" value="1"/>
</dbReference>
<dbReference type="Proteomes" id="UP001380290">
    <property type="component" value="Unassembled WGS sequence"/>
</dbReference>
<feature type="domain" description="Amidohydrolase-related" evidence="1">
    <location>
        <begin position="15"/>
        <end position="279"/>
    </location>
</feature>
<dbReference type="InterPro" id="IPR052358">
    <property type="entry name" value="Aro_Compnd_Degr_Hydrolases"/>
</dbReference>
<evidence type="ECO:0000313" key="2">
    <source>
        <dbReference type="EMBL" id="MEJ5862263.1"/>
    </source>
</evidence>
<dbReference type="InterPro" id="IPR006680">
    <property type="entry name" value="Amidohydro-rel"/>
</dbReference>
<reference evidence="2 3" key="1">
    <citation type="submission" date="2024-02" db="EMBL/GenBank/DDBJ databases">
        <title>Identification of pathogenicity and growth-promoting function of Pseudomonas putida variant.</title>
        <authorList>
            <person name="Sun J."/>
        </authorList>
    </citation>
    <scope>NUCLEOTIDE SEQUENCE [LARGE SCALE GENOMIC DNA]</scope>
    <source>
        <strain evidence="2 3">A03</strain>
    </source>
</reference>
<name>A0ABU8QNM3_9PSED</name>
<organism evidence="2 3">
    <name type="scientific">Pseudomonas farsensis</name>
    <dbReference type="NCBI Taxonomy" id="2745492"/>
    <lineage>
        <taxon>Bacteria</taxon>
        <taxon>Pseudomonadati</taxon>
        <taxon>Pseudomonadota</taxon>
        <taxon>Gammaproteobacteria</taxon>
        <taxon>Pseudomonadales</taxon>
        <taxon>Pseudomonadaceae</taxon>
        <taxon>Pseudomonas</taxon>
    </lineage>
</organism>
<dbReference type="Pfam" id="PF04909">
    <property type="entry name" value="Amidohydro_2"/>
    <property type="match status" value="1"/>
</dbReference>
<dbReference type="PANTHER" id="PTHR35563:SF2">
    <property type="entry name" value="BARREL METAL-DEPENDENT HYDROLASE, PUTATIVE (AFU_ORTHOLOGUE AFUA_1G16240)-RELATED"/>
    <property type="match status" value="1"/>
</dbReference>
<dbReference type="InterPro" id="IPR032466">
    <property type="entry name" value="Metal_Hydrolase"/>
</dbReference>
<comment type="caution">
    <text evidence="2">The sequence shown here is derived from an EMBL/GenBank/DDBJ whole genome shotgun (WGS) entry which is preliminary data.</text>
</comment>
<dbReference type="Gene3D" id="3.20.20.140">
    <property type="entry name" value="Metal-dependent hydrolases"/>
    <property type="match status" value="1"/>
</dbReference>
<dbReference type="EMBL" id="JBBHLC010000005">
    <property type="protein sequence ID" value="MEJ5862263.1"/>
    <property type="molecule type" value="Genomic_DNA"/>
</dbReference>
<evidence type="ECO:0000313" key="3">
    <source>
        <dbReference type="Proteomes" id="UP001380290"/>
    </source>
</evidence>
<gene>
    <name evidence="2" type="ORF">V7S98_03390</name>
</gene>
<accession>A0ABU8QNM3</accession>
<sequence>MSTMPDVPVSPFTAIDSHAHVFSRGLSLAAERRYAPAYDAPLGDYLAQLHGHGFSHGVLVQPSFLGTDNGYLLSALRAAPGQLRGVVMLERGVQREALEQMAGQGVRGVRLNLMGQALPDFADAQWQTLLERIGEQGWHLELHREVQDLPALVRALRPFGLDIVIDHFGRPDARRGLGQPGFAELLTLGGEGKVWVKVSGVYRLEGTPQENLHFARQALAALAAHYGAERLMWGSDWPHTQHEQAVSFTTAVEQFDALGCSAELRRALLVDTARALFRFD</sequence>
<proteinExistence type="predicted"/>
<evidence type="ECO:0000259" key="1">
    <source>
        <dbReference type="Pfam" id="PF04909"/>
    </source>
</evidence>
<protein>
    <submittedName>
        <fullName evidence="2">Amidohydrolase family protein</fullName>
    </submittedName>
</protein>
<dbReference type="SUPFAM" id="SSF51556">
    <property type="entry name" value="Metallo-dependent hydrolases"/>
    <property type="match status" value="1"/>
</dbReference>